<keyword evidence="7 13" id="KW-0547">Nucleotide-binding</keyword>
<accession>A0ABS4GL93</accession>
<comment type="caution">
    <text evidence="17">The sequence shown here is derived from an EMBL/GenBank/DDBJ whole genome shotgun (WGS) entry which is preliminary data.</text>
</comment>
<evidence type="ECO:0000256" key="15">
    <source>
        <dbReference type="SAM" id="Phobius"/>
    </source>
</evidence>
<keyword evidence="3 13" id="KW-1003">Cell membrane</keyword>
<evidence type="ECO:0000256" key="1">
    <source>
        <dbReference type="ARBA" id="ARBA00000085"/>
    </source>
</evidence>
<evidence type="ECO:0000256" key="4">
    <source>
        <dbReference type="ARBA" id="ARBA00022553"/>
    </source>
</evidence>
<keyword evidence="4" id="KW-0597">Phosphoprotein</keyword>
<keyword evidence="11 13" id="KW-0902">Two-component regulatory system</keyword>
<protein>
    <recommendedName>
        <fullName evidence="13">Sensor histidine kinase</fullName>
        <ecNumber evidence="13">2.7.13.3</ecNumber>
    </recommendedName>
</protein>
<evidence type="ECO:0000256" key="14">
    <source>
        <dbReference type="SAM" id="Coils"/>
    </source>
</evidence>
<dbReference type="Pfam" id="PF02518">
    <property type="entry name" value="HATPase_c"/>
    <property type="match status" value="1"/>
</dbReference>
<dbReference type="Pfam" id="PF07730">
    <property type="entry name" value="HisKA_3"/>
    <property type="match status" value="1"/>
</dbReference>
<dbReference type="SUPFAM" id="SSF55874">
    <property type="entry name" value="ATPase domain of HSP90 chaperone/DNA topoisomerase II/histidine kinase"/>
    <property type="match status" value="1"/>
</dbReference>
<evidence type="ECO:0000256" key="2">
    <source>
        <dbReference type="ARBA" id="ARBA00004651"/>
    </source>
</evidence>
<dbReference type="PANTHER" id="PTHR24421:SF37">
    <property type="entry name" value="SENSOR HISTIDINE KINASE NARS"/>
    <property type="match status" value="1"/>
</dbReference>
<keyword evidence="6 15" id="KW-0812">Transmembrane</keyword>
<evidence type="ECO:0000256" key="5">
    <source>
        <dbReference type="ARBA" id="ARBA00022679"/>
    </source>
</evidence>
<organism evidence="17 18">
    <name type="scientific">Ammoniphilus resinae</name>
    <dbReference type="NCBI Taxonomy" id="861532"/>
    <lineage>
        <taxon>Bacteria</taxon>
        <taxon>Bacillati</taxon>
        <taxon>Bacillota</taxon>
        <taxon>Bacilli</taxon>
        <taxon>Bacillales</taxon>
        <taxon>Paenibacillaceae</taxon>
        <taxon>Aneurinibacillus group</taxon>
        <taxon>Ammoniphilus</taxon>
    </lineage>
</organism>
<keyword evidence="14" id="KW-0175">Coiled coil</keyword>
<dbReference type="InterPro" id="IPR011712">
    <property type="entry name" value="Sig_transdc_His_kin_sub3_dim/P"/>
</dbReference>
<evidence type="ECO:0000256" key="9">
    <source>
        <dbReference type="ARBA" id="ARBA00022840"/>
    </source>
</evidence>
<evidence type="ECO:0000256" key="10">
    <source>
        <dbReference type="ARBA" id="ARBA00022989"/>
    </source>
</evidence>
<evidence type="ECO:0000256" key="11">
    <source>
        <dbReference type="ARBA" id="ARBA00023012"/>
    </source>
</evidence>
<dbReference type="InterPro" id="IPR005467">
    <property type="entry name" value="His_kinase_dom"/>
</dbReference>
<dbReference type="PROSITE" id="PS50109">
    <property type="entry name" value="HIS_KIN"/>
    <property type="match status" value="1"/>
</dbReference>
<feature type="coiled-coil region" evidence="14">
    <location>
        <begin position="105"/>
        <end position="132"/>
    </location>
</feature>
<dbReference type="InterPro" id="IPR050482">
    <property type="entry name" value="Sensor_HK_TwoCompSys"/>
</dbReference>
<evidence type="ECO:0000256" key="12">
    <source>
        <dbReference type="ARBA" id="ARBA00023136"/>
    </source>
</evidence>
<sequence length="350" mass="40203">MTIFLRHILIGILVAFFTSLIILLTTFVTFPLENWSDLWEKNLFDFPYIALTLLSVAGVGMFFGIFYGLFWSGKIRMINHQLDSLLKGQRLDPEQTEPITELKSIHNLIHQIDEKQMKQAELSQQLATKRAEEREKSLQEVVVQERNRLARELHDSVSQQLFAASMMISAMNETTQLGEPRINKQLVMIEKMIHQSQLEMRALLLHLRPAALKGRTLQEGIQELLKELVQKVSMEVEWKMEPIHLEKGIEDHLFRILQEAVSNTLRHAKANALHLLLIERDGYIIMRLIDDGIGFDVNKANKPSSYGLQNMQERALEIGGQFKIVSLENQGTRIEVKVPVMKTKTEIKGG</sequence>
<comment type="subcellular location">
    <subcellularLocation>
        <location evidence="2 13">Cell membrane</location>
        <topology evidence="2 13">Multi-pass membrane protein</topology>
    </subcellularLocation>
</comment>
<keyword evidence="10 15" id="KW-1133">Transmembrane helix</keyword>
<dbReference type="Proteomes" id="UP001519343">
    <property type="component" value="Unassembled WGS sequence"/>
</dbReference>
<feature type="transmembrane region" description="Helical" evidence="15">
    <location>
        <begin position="48"/>
        <end position="70"/>
    </location>
</feature>
<dbReference type="EMBL" id="JAGGKT010000002">
    <property type="protein sequence ID" value="MBP1931033.1"/>
    <property type="molecule type" value="Genomic_DNA"/>
</dbReference>
<reference evidence="17 18" key="1">
    <citation type="submission" date="2021-03" db="EMBL/GenBank/DDBJ databases">
        <title>Genomic Encyclopedia of Type Strains, Phase IV (KMG-IV): sequencing the most valuable type-strain genomes for metagenomic binning, comparative biology and taxonomic classification.</title>
        <authorList>
            <person name="Goeker M."/>
        </authorList>
    </citation>
    <scope>NUCLEOTIDE SEQUENCE [LARGE SCALE GENOMIC DNA]</scope>
    <source>
        <strain evidence="17 18">DSM 24738</strain>
    </source>
</reference>
<evidence type="ECO:0000256" key="6">
    <source>
        <dbReference type="ARBA" id="ARBA00022692"/>
    </source>
</evidence>
<dbReference type="Gene3D" id="1.20.5.1930">
    <property type="match status" value="1"/>
</dbReference>
<feature type="domain" description="Histidine kinase" evidence="16">
    <location>
        <begin position="148"/>
        <end position="342"/>
    </location>
</feature>
<evidence type="ECO:0000313" key="18">
    <source>
        <dbReference type="Proteomes" id="UP001519343"/>
    </source>
</evidence>
<keyword evidence="9 13" id="KW-0067">ATP-binding</keyword>
<dbReference type="InterPro" id="IPR017202">
    <property type="entry name" value="LiaS/VraS"/>
</dbReference>
<dbReference type="SMART" id="SM00387">
    <property type="entry name" value="HATPase_c"/>
    <property type="match status" value="1"/>
</dbReference>
<evidence type="ECO:0000256" key="13">
    <source>
        <dbReference type="PIRNR" id="PIRNR037431"/>
    </source>
</evidence>
<keyword evidence="12 13" id="KW-0472">Membrane</keyword>
<keyword evidence="18" id="KW-1185">Reference proteome</keyword>
<evidence type="ECO:0000256" key="8">
    <source>
        <dbReference type="ARBA" id="ARBA00022777"/>
    </source>
</evidence>
<dbReference type="InterPro" id="IPR036890">
    <property type="entry name" value="HATPase_C_sf"/>
</dbReference>
<dbReference type="CDD" id="cd16917">
    <property type="entry name" value="HATPase_UhpB-NarQ-NarX-like"/>
    <property type="match status" value="1"/>
</dbReference>
<keyword evidence="8 13" id="KW-0418">Kinase</keyword>
<dbReference type="InterPro" id="IPR003594">
    <property type="entry name" value="HATPase_dom"/>
</dbReference>
<evidence type="ECO:0000256" key="3">
    <source>
        <dbReference type="ARBA" id="ARBA00022475"/>
    </source>
</evidence>
<comment type="catalytic activity">
    <reaction evidence="1 13">
        <text>ATP + protein L-histidine = ADP + protein N-phospho-L-histidine.</text>
        <dbReference type="EC" id="2.7.13.3"/>
    </reaction>
</comment>
<feature type="transmembrane region" description="Helical" evidence="15">
    <location>
        <begin position="7"/>
        <end position="28"/>
    </location>
</feature>
<dbReference type="PIRSF" id="PIRSF037431">
    <property type="entry name" value="STHK_LiaS"/>
    <property type="match status" value="1"/>
</dbReference>
<name>A0ABS4GL93_9BACL</name>
<gene>
    <name evidence="17" type="ORF">J2Z37_001030</name>
</gene>
<evidence type="ECO:0000259" key="16">
    <source>
        <dbReference type="PROSITE" id="PS50109"/>
    </source>
</evidence>
<evidence type="ECO:0000256" key="7">
    <source>
        <dbReference type="ARBA" id="ARBA00022741"/>
    </source>
</evidence>
<dbReference type="EC" id="2.7.13.3" evidence="13"/>
<dbReference type="Gene3D" id="3.30.565.10">
    <property type="entry name" value="Histidine kinase-like ATPase, C-terminal domain"/>
    <property type="match status" value="1"/>
</dbReference>
<dbReference type="GO" id="GO:0004673">
    <property type="term" value="F:protein histidine kinase activity"/>
    <property type="evidence" value="ECO:0007669"/>
    <property type="project" value="UniProtKB-EC"/>
</dbReference>
<evidence type="ECO:0000313" key="17">
    <source>
        <dbReference type="EMBL" id="MBP1931033.1"/>
    </source>
</evidence>
<keyword evidence="5 13" id="KW-0808">Transferase</keyword>
<dbReference type="PANTHER" id="PTHR24421">
    <property type="entry name" value="NITRATE/NITRITE SENSOR PROTEIN NARX-RELATED"/>
    <property type="match status" value="1"/>
</dbReference>
<proteinExistence type="predicted"/>